<dbReference type="Gene3D" id="3.30.40.10">
    <property type="entry name" value="Zinc/RING finger domain, C3HC4 (zinc finger)"/>
    <property type="match status" value="1"/>
</dbReference>
<dbReference type="GO" id="GO:0008270">
    <property type="term" value="F:zinc ion binding"/>
    <property type="evidence" value="ECO:0007669"/>
    <property type="project" value="UniProtKB-KW"/>
</dbReference>
<dbReference type="GO" id="GO:0061630">
    <property type="term" value="F:ubiquitin protein ligase activity"/>
    <property type="evidence" value="ECO:0007669"/>
    <property type="project" value="TreeGrafter"/>
</dbReference>
<accession>A0A7N0UH96</accession>
<dbReference type="SUPFAM" id="SSF57850">
    <property type="entry name" value="RING/U-box"/>
    <property type="match status" value="1"/>
</dbReference>
<dbReference type="EnsemblPlants" id="Kaladp0066s0117.1.v1.1">
    <property type="protein sequence ID" value="Kaladp0066s0117.1.v1.1.CDS.1"/>
    <property type="gene ID" value="Kaladp0066s0117.v1.1"/>
</dbReference>
<dbReference type="PROSITE" id="PS50089">
    <property type="entry name" value="ZF_RING_2"/>
    <property type="match status" value="1"/>
</dbReference>
<evidence type="ECO:0000313" key="7">
    <source>
        <dbReference type="Proteomes" id="UP000594263"/>
    </source>
</evidence>
<organism evidence="6 7">
    <name type="scientific">Kalanchoe fedtschenkoi</name>
    <name type="common">Lavender scallops</name>
    <name type="synonym">South American air plant</name>
    <dbReference type="NCBI Taxonomy" id="63787"/>
    <lineage>
        <taxon>Eukaryota</taxon>
        <taxon>Viridiplantae</taxon>
        <taxon>Streptophyta</taxon>
        <taxon>Embryophyta</taxon>
        <taxon>Tracheophyta</taxon>
        <taxon>Spermatophyta</taxon>
        <taxon>Magnoliopsida</taxon>
        <taxon>eudicotyledons</taxon>
        <taxon>Gunneridae</taxon>
        <taxon>Pentapetalae</taxon>
        <taxon>Saxifragales</taxon>
        <taxon>Crassulaceae</taxon>
        <taxon>Kalanchoe</taxon>
    </lineage>
</organism>
<dbReference type="Proteomes" id="UP000594263">
    <property type="component" value="Unplaced"/>
</dbReference>
<sequence>MSFPIEESSLFTSQHIYKAALIFAVVRWIISWVLKCIDSDTASASCPRMQISAQMIRDSLELTTYGSVTAACDEPCAVCLNRLEEEDAVRRLRCCHVFHAECIDKWIEYDQENVTCPLCRASLVGCNGLSFGPVNSEPSWAVERMLYIFGDDDNLHM</sequence>
<dbReference type="PANTHER" id="PTHR45969:SF11">
    <property type="entry name" value="RING_U-BOX SUPERFAMILY PROTEIN"/>
    <property type="match status" value="1"/>
</dbReference>
<dbReference type="SMART" id="SM00184">
    <property type="entry name" value="RING"/>
    <property type="match status" value="1"/>
</dbReference>
<dbReference type="Gramene" id="Kaladp0066s0117.1.v1.1">
    <property type="protein sequence ID" value="Kaladp0066s0117.1.v1.1.CDS.1"/>
    <property type="gene ID" value="Kaladp0066s0117.v1.1"/>
</dbReference>
<dbReference type="Pfam" id="PF13639">
    <property type="entry name" value="zf-RING_2"/>
    <property type="match status" value="1"/>
</dbReference>
<keyword evidence="3" id="KW-0862">Zinc</keyword>
<dbReference type="OMA" id="TSSCGDW"/>
<keyword evidence="7" id="KW-1185">Reference proteome</keyword>
<evidence type="ECO:0000259" key="5">
    <source>
        <dbReference type="PROSITE" id="PS50089"/>
    </source>
</evidence>
<evidence type="ECO:0000256" key="4">
    <source>
        <dbReference type="PROSITE-ProRule" id="PRU00175"/>
    </source>
</evidence>
<evidence type="ECO:0000313" key="6">
    <source>
        <dbReference type="EnsemblPlants" id="Kaladp0066s0117.1.v1.1.CDS.1"/>
    </source>
</evidence>
<keyword evidence="1" id="KW-0479">Metal-binding</keyword>
<reference evidence="6" key="1">
    <citation type="submission" date="2021-01" db="UniProtKB">
        <authorList>
            <consortium name="EnsemblPlants"/>
        </authorList>
    </citation>
    <scope>IDENTIFICATION</scope>
</reference>
<name>A0A7N0UH96_KALFE</name>
<keyword evidence="2 4" id="KW-0863">Zinc-finger</keyword>
<evidence type="ECO:0000256" key="3">
    <source>
        <dbReference type="ARBA" id="ARBA00022833"/>
    </source>
</evidence>
<dbReference type="PANTHER" id="PTHR45969">
    <property type="entry name" value="RING ZINC FINGER PROTEIN-RELATED"/>
    <property type="match status" value="1"/>
</dbReference>
<evidence type="ECO:0000256" key="1">
    <source>
        <dbReference type="ARBA" id="ARBA00022723"/>
    </source>
</evidence>
<dbReference type="GO" id="GO:0016567">
    <property type="term" value="P:protein ubiquitination"/>
    <property type="evidence" value="ECO:0007669"/>
    <property type="project" value="TreeGrafter"/>
</dbReference>
<feature type="domain" description="RING-type" evidence="5">
    <location>
        <begin position="76"/>
        <end position="120"/>
    </location>
</feature>
<evidence type="ECO:0000256" key="2">
    <source>
        <dbReference type="ARBA" id="ARBA00022771"/>
    </source>
</evidence>
<dbReference type="InterPro" id="IPR001841">
    <property type="entry name" value="Znf_RING"/>
</dbReference>
<dbReference type="AlphaFoldDB" id="A0A7N0UH96"/>
<proteinExistence type="predicted"/>
<dbReference type="InterPro" id="IPR013083">
    <property type="entry name" value="Znf_RING/FYVE/PHD"/>
</dbReference>
<protein>
    <recommendedName>
        <fullName evidence="5">RING-type domain-containing protein</fullName>
    </recommendedName>
</protein>